<dbReference type="SMART" id="SM00382">
    <property type="entry name" value="AAA"/>
    <property type="match status" value="1"/>
</dbReference>
<evidence type="ECO:0000259" key="1">
    <source>
        <dbReference type="SMART" id="SM00382"/>
    </source>
</evidence>
<dbReference type="Gene3D" id="3.40.50.300">
    <property type="entry name" value="P-loop containing nucleotide triphosphate hydrolases"/>
    <property type="match status" value="1"/>
</dbReference>
<protein>
    <recommendedName>
        <fullName evidence="1">AAA+ ATPase domain-containing protein</fullName>
    </recommendedName>
</protein>
<evidence type="ECO:0000313" key="2">
    <source>
        <dbReference type="EMBL" id="OCX67462.1"/>
    </source>
</evidence>
<dbReference type="Proteomes" id="UP000095008">
    <property type="component" value="Unassembled WGS sequence"/>
</dbReference>
<dbReference type="InterPro" id="IPR027417">
    <property type="entry name" value="P-loop_NTPase"/>
</dbReference>
<dbReference type="EMBL" id="LWSA01000351">
    <property type="protein sequence ID" value="OCX67462.1"/>
    <property type="molecule type" value="Genomic_DNA"/>
</dbReference>
<dbReference type="Pfam" id="PF13191">
    <property type="entry name" value="AAA_16"/>
    <property type="match status" value="1"/>
</dbReference>
<dbReference type="Proteomes" id="UP000094893">
    <property type="component" value="Unassembled WGS sequence"/>
</dbReference>
<gene>
    <name evidence="3" type="ORF">A6M23_00905</name>
    <name evidence="2" type="ORF">A6P07_20160</name>
</gene>
<comment type="caution">
    <text evidence="3">The sequence shown here is derived from an EMBL/GenBank/DDBJ whole genome shotgun (WGS) entry which is preliminary data.</text>
</comment>
<dbReference type="STRING" id="930.GCA_002079865_02758"/>
<keyword evidence="5" id="KW-1185">Reference proteome</keyword>
<feature type="domain" description="AAA+ ATPase" evidence="1">
    <location>
        <begin position="29"/>
        <end position="179"/>
    </location>
</feature>
<dbReference type="InterPro" id="IPR003593">
    <property type="entry name" value="AAA+_ATPase"/>
</dbReference>
<dbReference type="CDD" id="cd00009">
    <property type="entry name" value="AAA"/>
    <property type="match status" value="1"/>
</dbReference>
<organism evidence="3 5">
    <name type="scientific">Acidithiobacillus thiooxidans</name>
    <name type="common">Thiobacillus thiooxidans</name>
    <dbReference type="NCBI Taxonomy" id="930"/>
    <lineage>
        <taxon>Bacteria</taxon>
        <taxon>Pseudomonadati</taxon>
        <taxon>Pseudomonadota</taxon>
        <taxon>Acidithiobacillia</taxon>
        <taxon>Acidithiobacillales</taxon>
        <taxon>Acidithiobacillaceae</taxon>
        <taxon>Acidithiobacillus</taxon>
    </lineage>
</organism>
<dbReference type="SUPFAM" id="SSF52540">
    <property type="entry name" value="P-loop containing nucleoside triphosphate hydrolases"/>
    <property type="match status" value="1"/>
</dbReference>
<sequence>MMDLTRTGYRPNSETIQALKSLMAQKGSGARALLVTGEAGTGKTALAEAIADALEARERYHYVQLHSWTDGAKFFDYQSSAGASTLRRDSEKGFLTKVAEASQQEGWTVACLDEMDKVHESFEALFLDWLQTGRVPGKPGEHLYTNLDRLLVLVTSNGMREHTEPFMRRCRRLRMERMSHALAVELLLSRTQTSEKACALTVDLAHACERVDETVISLQEMTHFLNEARHVCRSLDDLKAATVAWLMRRDEPENILRSFEVQRILPLLWAEIESLQEVPLETDITLTETPLLSVSTPQGLAPCEGLGSLQRVCSLQEGD</sequence>
<dbReference type="AlphaFoldDB" id="A0A1C2IJG4"/>
<proteinExistence type="predicted"/>
<reference evidence="3 4" key="1">
    <citation type="journal article" date="2016" name="Int. J. Mol. Sci.">
        <title>Comparative genomics of the extreme acidophile Acidithiobacillus thiooxidans reveals intraspecific divergence and niche adaptation.</title>
        <authorList>
            <person name="Zhang X."/>
            <person name="Feng X."/>
            <person name="Tao J."/>
            <person name="Ma L."/>
            <person name="Xiao Y."/>
            <person name="Liang Y."/>
            <person name="Liu X."/>
            <person name="Yin H."/>
        </authorList>
    </citation>
    <scope>NUCLEOTIDE SEQUENCE [LARGE SCALE GENOMIC DNA]</scope>
    <source>
        <strain evidence="2 4">A02</strain>
        <strain evidence="3">DXS-W</strain>
    </source>
</reference>
<dbReference type="InterPro" id="IPR041664">
    <property type="entry name" value="AAA_16"/>
</dbReference>
<dbReference type="RefSeq" id="WP_024894613.1">
    <property type="nucleotide sequence ID" value="NZ_JAAOMO010000205.1"/>
</dbReference>
<accession>A0A1C2IJG4</accession>
<evidence type="ECO:0000313" key="4">
    <source>
        <dbReference type="Proteomes" id="UP000094893"/>
    </source>
</evidence>
<dbReference type="EMBL" id="LWRY01000007">
    <property type="protein sequence ID" value="OCX76068.1"/>
    <property type="molecule type" value="Genomic_DNA"/>
</dbReference>
<evidence type="ECO:0000313" key="5">
    <source>
        <dbReference type="Proteomes" id="UP000095008"/>
    </source>
</evidence>
<evidence type="ECO:0000313" key="3">
    <source>
        <dbReference type="EMBL" id="OCX76068.1"/>
    </source>
</evidence>
<name>A0A1C2IJG4_ACITH</name>